<dbReference type="InterPro" id="IPR010982">
    <property type="entry name" value="Lambda_DNA-bd_dom_sf"/>
</dbReference>
<reference evidence="2" key="1">
    <citation type="submission" date="2016-04" db="EMBL/GenBank/DDBJ databases">
        <authorList>
            <person name="Evans L.H."/>
            <person name="Alamgir A."/>
            <person name="Owens N."/>
            <person name="Weber N.D."/>
            <person name="Virtaneva K."/>
            <person name="Barbian K."/>
            <person name="Babar A."/>
            <person name="Rosenke K."/>
        </authorList>
    </citation>
    <scope>NUCLEOTIDE SEQUENCE</scope>
    <source>
        <strain evidence="2">86-2</strain>
    </source>
</reference>
<evidence type="ECO:0000313" key="2">
    <source>
        <dbReference type="EMBL" id="SBV94858.1"/>
    </source>
</evidence>
<dbReference type="Gene3D" id="1.10.260.40">
    <property type="entry name" value="lambda repressor-like DNA-binding domains"/>
    <property type="match status" value="1"/>
</dbReference>
<dbReference type="EMBL" id="FLUL01000001">
    <property type="protein sequence ID" value="SBV94858.1"/>
    <property type="molecule type" value="Genomic_DNA"/>
</dbReference>
<dbReference type="GO" id="GO:0003677">
    <property type="term" value="F:DNA binding"/>
    <property type="evidence" value="ECO:0007669"/>
    <property type="project" value="UniProtKB-KW"/>
</dbReference>
<dbReference type="PROSITE" id="PS50943">
    <property type="entry name" value="HTH_CROC1"/>
    <property type="match status" value="1"/>
</dbReference>
<sequence length="104" mass="11905">MRYRINEICREQGIYLKDLAERMGRTPESLSRSLNNGTTTKMLQEIADNLNVQVVELFDGYKPQMGDNVQNGTIGIIRHNGDTYEINSIEDIKKLLSEIEDNKS</sequence>
<dbReference type="InterPro" id="IPR001387">
    <property type="entry name" value="Cro/C1-type_HTH"/>
</dbReference>
<protein>
    <submittedName>
        <fullName evidence="2">DNA-binding helix-turn-helix protein</fullName>
    </submittedName>
</protein>
<keyword evidence="2" id="KW-0238">DNA-binding</keyword>
<dbReference type="Pfam" id="PF13443">
    <property type="entry name" value="HTH_26"/>
    <property type="match status" value="1"/>
</dbReference>
<accession>A0A212J5Y3</accession>
<dbReference type="RefSeq" id="WP_296947395.1">
    <property type="nucleotide sequence ID" value="NZ_LT599021.1"/>
</dbReference>
<dbReference type="SUPFAM" id="SSF47413">
    <property type="entry name" value="lambda repressor-like DNA-binding domains"/>
    <property type="match status" value="1"/>
</dbReference>
<organism evidence="2">
    <name type="scientific">uncultured Dysgonomonas sp</name>
    <dbReference type="NCBI Taxonomy" id="206096"/>
    <lineage>
        <taxon>Bacteria</taxon>
        <taxon>Pseudomonadati</taxon>
        <taxon>Bacteroidota</taxon>
        <taxon>Bacteroidia</taxon>
        <taxon>Bacteroidales</taxon>
        <taxon>Dysgonomonadaceae</taxon>
        <taxon>Dysgonomonas</taxon>
        <taxon>environmental samples</taxon>
    </lineage>
</organism>
<evidence type="ECO:0000259" key="1">
    <source>
        <dbReference type="PROSITE" id="PS50943"/>
    </source>
</evidence>
<gene>
    <name evidence="2" type="ORF">KL86DYS2_10805</name>
</gene>
<proteinExistence type="predicted"/>
<dbReference type="CDD" id="cd00093">
    <property type="entry name" value="HTH_XRE"/>
    <property type="match status" value="1"/>
</dbReference>
<feature type="domain" description="HTH cro/C1-type" evidence="1">
    <location>
        <begin position="5"/>
        <end position="57"/>
    </location>
</feature>
<name>A0A212J5Y3_9BACT</name>
<dbReference type="AlphaFoldDB" id="A0A212J5Y3"/>